<evidence type="ECO:0000259" key="3">
    <source>
        <dbReference type="PROSITE" id="PS50158"/>
    </source>
</evidence>
<protein>
    <submittedName>
        <fullName evidence="4">CCHC-type domain-containing protein</fullName>
    </submittedName>
</protein>
<evidence type="ECO:0000256" key="1">
    <source>
        <dbReference type="PROSITE-ProRule" id="PRU00047"/>
    </source>
</evidence>
<dbReference type="Gene3D" id="4.10.60.10">
    <property type="entry name" value="Zinc finger, CCHC-type"/>
    <property type="match status" value="1"/>
</dbReference>
<dbReference type="Proteomes" id="UP000005237">
    <property type="component" value="Unassembled WGS sequence"/>
</dbReference>
<feature type="domain" description="CCHC-type" evidence="3">
    <location>
        <begin position="239"/>
        <end position="254"/>
    </location>
</feature>
<sequence>MWEYLIEVEKWSRMAFSVVGDETLSQMRTTKLMKAVREDDTLHKMLIMKRFEVPLAQHYEQLKDINVEAEEAEAVKSVGPKTVELVEILRQKRRIVIDSGSVVSIMSTGAWHRLKKGYPSWVKEVEILVKPRFTLLDASKTYMPVKEQIKIEIVVRGKKALVVFQLVENKADIFLLGTNAFESIGVELKWKAEKALDLKAERYQPPEQTKSVQWKSSNRVEKATRALKRLRRYGSANQCFRCGGVGHVVRQCTSRPVQRVDTTKKARKAMMVKPVEILGQGKRFEADGGSVVSVMSTGGWERLKTRCAELTKEAEVLAKPCLIEPSQSDSRIVARAEACLGQAICREAEKKCVPTNQGSKSEERRMTKVVTNRMFIKRNHVIGVGSRRGAKCTPMAARAMKAKRGRREVQRRTVNCARRNVKSNFNVEDMELSFRRTLEDRHDGVYTVKPDWNRLPNSLSASETIDSMESLADCRGMAVPEHESGTSRRRSRSPSGKESRRDVDTLLRARAGRMPRHHY</sequence>
<dbReference type="InterPro" id="IPR001878">
    <property type="entry name" value="Znf_CCHC"/>
</dbReference>
<dbReference type="SMART" id="SM00343">
    <property type="entry name" value="ZnF_C2HC"/>
    <property type="match status" value="1"/>
</dbReference>
<name>A0A8R1DIJ9_CAEJA</name>
<dbReference type="EnsemblMetazoa" id="CJA03777.1">
    <property type="protein sequence ID" value="CJA03777.1"/>
    <property type="gene ID" value="WBGene00122981"/>
</dbReference>
<dbReference type="GO" id="GO:0003676">
    <property type="term" value="F:nucleic acid binding"/>
    <property type="evidence" value="ECO:0007669"/>
    <property type="project" value="InterPro"/>
</dbReference>
<accession>A0A8R1DIJ9</accession>
<keyword evidence="5" id="KW-1185">Reference proteome</keyword>
<evidence type="ECO:0000313" key="5">
    <source>
        <dbReference type="Proteomes" id="UP000005237"/>
    </source>
</evidence>
<dbReference type="GO" id="GO:0008270">
    <property type="term" value="F:zinc ion binding"/>
    <property type="evidence" value="ECO:0007669"/>
    <property type="project" value="UniProtKB-KW"/>
</dbReference>
<keyword evidence="1" id="KW-0862">Zinc</keyword>
<evidence type="ECO:0000256" key="2">
    <source>
        <dbReference type="SAM" id="MobiDB-lite"/>
    </source>
</evidence>
<dbReference type="AlphaFoldDB" id="A0A8R1DIJ9"/>
<keyword evidence="1" id="KW-0863">Zinc-finger</keyword>
<dbReference type="PROSITE" id="PS50158">
    <property type="entry name" value="ZF_CCHC"/>
    <property type="match status" value="1"/>
</dbReference>
<keyword evidence="1" id="KW-0479">Metal-binding</keyword>
<feature type="compositionally biased region" description="Basic residues" evidence="2">
    <location>
        <begin position="510"/>
        <end position="519"/>
    </location>
</feature>
<reference evidence="5" key="1">
    <citation type="submission" date="2010-08" db="EMBL/GenBank/DDBJ databases">
        <authorList>
            <consortium name="Caenorhabditis japonica Sequencing Consortium"/>
            <person name="Wilson R.K."/>
        </authorList>
    </citation>
    <scope>NUCLEOTIDE SEQUENCE [LARGE SCALE GENOMIC DNA]</scope>
    <source>
        <strain evidence="5">DF5081</strain>
    </source>
</reference>
<reference evidence="4" key="2">
    <citation type="submission" date="2022-06" db="UniProtKB">
        <authorList>
            <consortium name="EnsemblMetazoa"/>
        </authorList>
    </citation>
    <scope>IDENTIFICATION</scope>
    <source>
        <strain evidence="4">DF5081</strain>
    </source>
</reference>
<feature type="region of interest" description="Disordered" evidence="2">
    <location>
        <begin position="478"/>
        <end position="519"/>
    </location>
</feature>
<evidence type="ECO:0000313" key="4">
    <source>
        <dbReference type="EnsemblMetazoa" id="CJA03777.1"/>
    </source>
</evidence>
<feature type="compositionally biased region" description="Basic and acidic residues" evidence="2">
    <location>
        <begin position="495"/>
        <end position="507"/>
    </location>
</feature>
<proteinExistence type="predicted"/>
<organism evidence="4 5">
    <name type="scientific">Caenorhabditis japonica</name>
    <dbReference type="NCBI Taxonomy" id="281687"/>
    <lineage>
        <taxon>Eukaryota</taxon>
        <taxon>Metazoa</taxon>
        <taxon>Ecdysozoa</taxon>
        <taxon>Nematoda</taxon>
        <taxon>Chromadorea</taxon>
        <taxon>Rhabditida</taxon>
        <taxon>Rhabditina</taxon>
        <taxon>Rhabditomorpha</taxon>
        <taxon>Rhabditoidea</taxon>
        <taxon>Rhabditidae</taxon>
        <taxon>Peloderinae</taxon>
        <taxon>Caenorhabditis</taxon>
    </lineage>
</organism>
<dbReference type="Pfam" id="PF00098">
    <property type="entry name" value="zf-CCHC"/>
    <property type="match status" value="1"/>
</dbReference>